<dbReference type="Gene3D" id="3.40.50.720">
    <property type="entry name" value="NAD(P)-binding Rossmann-like Domain"/>
    <property type="match status" value="1"/>
</dbReference>
<evidence type="ECO:0000259" key="3">
    <source>
        <dbReference type="Pfam" id="PF01370"/>
    </source>
</evidence>
<name>A0A1E3BI51_ASPCR</name>
<reference evidence="4 5" key="1">
    <citation type="journal article" date="2016" name="BMC Genomics">
        <title>Comparative genomic and transcriptomic analyses of the Fuzhuan brick tea-fermentation fungus Aspergillus cristatus.</title>
        <authorList>
            <person name="Ge Y."/>
            <person name="Wang Y."/>
            <person name="Liu Y."/>
            <person name="Tan Y."/>
            <person name="Ren X."/>
            <person name="Zhang X."/>
            <person name="Hyde K.D."/>
            <person name="Liu Y."/>
            <person name="Liu Z."/>
        </authorList>
    </citation>
    <scope>NUCLEOTIDE SEQUENCE [LARGE SCALE GENOMIC DNA]</scope>
    <source>
        <strain evidence="4 5">GZAAS20.1005</strain>
    </source>
</reference>
<dbReference type="VEuPathDB" id="FungiDB:SI65_03705"/>
<keyword evidence="1" id="KW-0560">Oxidoreductase</keyword>
<evidence type="ECO:0000256" key="1">
    <source>
        <dbReference type="ARBA" id="ARBA00023002"/>
    </source>
</evidence>
<dbReference type="PANTHER" id="PTHR10366:SF562">
    <property type="entry name" value="ALDEHYDE REDUCTASE II (AFU_ORTHOLOGUE AFUA_1G11360)"/>
    <property type="match status" value="1"/>
</dbReference>
<gene>
    <name evidence="4" type="ORF">SI65_03705</name>
</gene>
<comment type="similarity">
    <text evidence="2">Belongs to the NAD(P)-dependent epimerase/dehydratase family. Dihydroflavonol-4-reductase subfamily.</text>
</comment>
<evidence type="ECO:0000313" key="4">
    <source>
        <dbReference type="EMBL" id="ODM20652.1"/>
    </source>
</evidence>
<evidence type="ECO:0000256" key="2">
    <source>
        <dbReference type="ARBA" id="ARBA00023445"/>
    </source>
</evidence>
<dbReference type="EMBL" id="JXNT01000003">
    <property type="protein sequence ID" value="ODM20652.1"/>
    <property type="molecule type" value="Genomic_DNA"/>
</dbReference>
<dbReference type="PANTHER" id="PTHR10366">
    <property type="entry name" value="NAD DEPENDENT EPIMERASE/DEHYDRATASE"/>
    <property type="match status" value="1"/>
</dbReference>
<comment type="caution">
    <text evidence="4">The sequence shown here is derived from an EMBL/GenBank/DDBJ whole genome shotgun (WGS) entry which is preliminary data.</text>
</comment>
<organism evidence="4 5">
    <name type="scientific">Aspergillus cristatus</name>
    <name type="common">Chinese Fuzhuan brick tea-fermentation fungus</name>
    <name type="synonym">Eurotium cristatum</name>
    <dbReference type="NCBI Taxonomy" id="573508"/>
    <lineage>
        <taxon>Eukaryota</taxon>
        <taxon>Fungi</taxon>
        <taxon>Dikarya</taxon>
        <taxon>Ascomycota</taxon>
        <taxon>Pezizomycotina</taxon>
        <taxon>Eurotiomycetes</taxon>
        <taxon>Eurotiomycetidae</taxon>
        <taxon>Eurotiales</taxon>
        <taxon>Aspergillaceae</taxon>
        <taxon>Aspergillus</taxon>
        <taxon>Aspergillus subgen. Aspergillus</taxon>
    </lineage>
</organism>
<dbReference type="InterPro" id="IPR050425">
    <property type="entry name" value="NAD(P)_dehydrat-like"/>
</dbReference>
<evidence type="ECO:0000313" key="5">
    <source>
        <dbReference type="Proteomes" id="UP000094569"/>
    </source>
</evidence>
<dbReference type="OrthoDB" id="2735536at2759"/>
<dbReference type="Pfam" id="PF01370">
    <property type="entry name" value="Epimerase"/>
    <property type="match status" value="1"/>
</dbReference>
<dbReference type="STRING" id="573508.A0A1E3BI51"/>
<dbReference type="GO" id="GO:0016616">
    <property type="term" value="F:oxidoreductase activity, acting on the CH-OH group of donors, NAD or NADP as acceptor"/>
    <property type="evidence" value="ECO:0007669"/>
    <property type="project" value="TreeGrafter"/>
</dbReference>
<protein>
    <recommendedName>
        <fullName evidence="3">NAD-dependent epimerase/dehydratase domain-containing protein</fullName>
    </recommendedName>
</protein>
<dbReference type="SUPFAM" id="SSF51735">
    <property type="entry name" value="NAD(P)-binding Rossmann-fold domains"/>
    <property type="match status" value="1"/>
</dbReference>
<proteinExistence type="inferred from homology"/>
<dbReference type="InterPro" id="IPR001509">
    <property type="entry name" value="Epimerase_deHydtase"/>
</dbReference>
<sequence>MTTKKYTLPPGSRMLVTGANGYIASHVVNELLSLGYVVRGTVRSPKPWLNEYFEQRYGRNVFETAIMTSFEDRDAIEHVLDGVDGVAHLASDLTFGTDPKDVVPWVVQASLNILEAAAKRPSIKRVVLASSSSATYMLSPDPNGWQIHKDTWNDTAVKAAWDERTPEKDKGVAVYAASKAEGERQSWKWIEQHQPRFVFNTVLPCFNVGRILHPEIPGSTMGWVRKLLQGDNTAFSRFPEQYYVDVEDVARLCVIGLLDETVKSERIFAFAEQANWTDTVTMLRELRPNNKHIPDPPENELRDRTEVLPRGRAEALLREFYGLSGFTSVKDSLEKGIEGWE</sequence>
<feature type="domain" description="NAD-dependent epimerase/dehydratase" evidence="3">
    <location>
        <begin position="14"/>
        <end position="257"/>
    </location>
</feature>
<keyword evidence="5" id="KW-1185">Reference proteome</keyword>
<dbReference type="AlphaFoldDB" id="A0A1E3BI51"/>
<accession>A0A1E3BI51</accession>
<dbReference type="InterPro" id="IPR036291">
    <property type="entry name" value="NAD(P)-bd_dom_sf"/>
</dbReference>
<dbReference type="Proteomes" id="UP000094569">
    <property type="component" value="Unassembled WGS sequence"/>
</dbReference>